<gene>
    <name evidence="3" type="ordered locus">Curi_c15740</name>
</gene>
<dbReference type="Gene3D" id="3.30.30.80">
    <property type="entry name" value="probable RNA-binding protein from clostridium symbiosum atcc 14940"/>
    <property type="match status" value="1"/>
</dbReference>
<dbReference type="STRING" id="1128398.Curi_c15740"/>
<dbReference type="PANTHER" id="PTHR38032:SF1">
    <property type="entry name" value="RNA-BINDING PROTEIN KHPB N-TERMINAL DOMAIN-CONTAINING PROTEIN"/>
    <property type="match status" value="1"/>
</dbReference>
<dbReference type="EMBL" id="CP003326">
    <property type="protein sequence ID" value="AFS78582.1"/>
    <property type="molecule type" value="Genomic_DNA"/>
</dbReference>
<protein>
    <recommendedName>
        <fullName evidence="2">Flagellar Assembly Protein A N-terminal region domain-containing protein</fullName>
    </recommendedName>
</protein>
<dbReference type="HOGENOM" id="CLU_026157_2_1_9"/>
<dbReference type="InterPro" id="IPR046865">
    <property type="entry name" value="FapA_b_solenoid"/>
</dbReference>
<dbReference type="OrthoDB" id="9816426at2"/>
<keyword evidence="4" id="KW-1185">Reference proteome</keyword>
<evidence type="ECO:0000313" key="4">
    <source>
        <dbReference type="Proteomes" id="UP000006094"/>
    </source>
</evidence>
<dbReference type="Pfam" id="PF03961">
    <property type="entry name" value="FapA"/>
    <property type="match status" value="1"/>
</dbReference>
<dbReference type="eggNOG" id="COG1315">
    <property type="taxonomic scope" value="Bacteria"/>
</dbReference>
<dbReference type="PANTHER" id="PTHR38032">
    <property type="entry name" value="POLYMERASE-RELATED"/>
    <property type="match status" value="1"/>
</dbReference>
<reference evidence="3 4" key="1">
    <citation type="journal article" date="2012" name="PLoS ONE">
        <title>The purine-utilizing bacterium Clostridium acidurici 9a: a genome-guided metabolic reconsideration.</title>
        <authorList>
            <person name="Hartwich K."/>
            <person name="Poehlein A."/>
            <person name="Daniel R."/>
        </authorList>
    </citation>
    <scope>NUCLEOTIDE SEQUENCE [LARGE SCALE GENOMIC DNA]</scope>
    <source>
        <strain evidence="4">ATCC 7906 / DSM 604 / BCRC 14475 / CIP 104303 / KCTC 5404 / NCIMB 10678 / 9a</strain>
    </source>
</reference>
<feature type="coiled-coil region" evidence="1">
    <location>
        <begin position="541"/>
        <end position="575"/>
    </location>
</feature>
<proteinExistence type="predicted"/>
<name>K0B0I4_GOTA9</name>
<dbReference type="Proteomes" id="UP000006094">
    <property type="component" value="Chromosome"/>
</dbReference>
<dbReference type="InterPro" id="IPR005646">
    <property type="entry name" value="FapA"/>
</dbReference>
<keyword evidence="1" id="KW-0175">Coiled coil</keyword>
<accession>K0B0I4</accession>
<evidence type="ECO:0000313" key="3">
    <source>
        <dbReference type="EMBL" id="AFS78582.1"/>
    </source>
</evidence>
<dbReference type="AlphaFoldDB" id="K0B0I4"/>
<dbReference type="InterPro" id="IPR038247">
    <property type="entry name" value="Jag_N_dom_sf"/>
</dbReference>
<dbReference type="KEGG" id="cad:Curi_c15740"/>
<dbReference type="RefSeq" id="WP_014967718.1">
    <property type="nucleotide sequence ID" value="NC_018664.1"/>
</dbReference>
<sequence>MINENFIVLEGRNKDKLIKEGLEELNKKIEQVDIEILERGRTIAGISIKKYKIKMKAKDCSKDNCFEVKVKIEKEDNEMPLSEIWEDEEDLIDKDIGSFDITYLSDGVYLTVHPGEIIRVSYETVIEKVAGREIDEVNYDDIRKIVSNAEGKPVKIAPSQQEKVIDSKVDIAISNDKMEGYMIITPSYGGKDLSLQEVMNIVTERIKVDIDEEAIRQTLNGKKYNDKILIAKGKLPIDGVDGYIKYNFNDNRESTPQVLEDGSVNFRDLNLISNIAAGDILAEKILPTQGSDGVDVLGGVIKHKVGKEETLKYGNNIVLSDDGTKLITQVDGQVTLENGKVVVHDVYSINSDVDNSTGNVEFNGSIKIKGNVITGFKVTAKGNIEIDGVVEGAVIKSDGNIIIKRGVQGYNVAELEAKGNIVCKYIENAKLYSEGDIHSEAIMHSEIVSGNSVIVGGRKGLIVGGSCKASKKIDAKIIGSNMATATLLEVGLDPKLRIDQENLKSAVKNTEIDIDKFDKIVKHLTRLNTEGGLTEEKKEMLNKSIKAKLQLEQKLEILKAELQNINNRIENASMGEIKVEDTIYPGIRVIMGNSSTLIQEEMNRCTIYMDKQEGQIRIGAY</sequence>
<feature type="domain" description="Flagellar Assembly Protein A N-terminal region" evidence="2">
    <location>
        <begin position="170"/>
        <end position="338"/>
    </location>
</feature>
<evidence type="ECO:0000256" key="1">
    <source>
        <dbReference type="SAM" id="Coils"/>
    </source>
</evidence>
<evidence type="ECO:0000259" key="2">
    <source>
        <dbReference type="Pfam" id="PF20250"/>
    </source>
</evidence>
<dbReference type="InterPro" id="IPR046866">
    <property type="entry name" value="FapA_N"/>
</dbReference>
<organism evidence="3 4">
    <name type="scientific">Gottschalkia acidurici (strain ATCC 7906 / DSM 604 / BCRC 14475 / CIP 104303 / KCTC 5404 / NCIMB 10678 / 9a)</name>
    <name type="common">Clostridium acidurici</name>
    <dbReference type="NCBI Taxonomy" id="1128398"/>
    <lineage>
        <taxon>Bacteria</taxon>
        <taxon>Bacillati</taxon>
        <taxon>Bacillota</taxon>
        <taxon>Tissierellia</taxon>
        <taxon>Tissierellales</taxon>
        <taxon>Gottschalkiaceae</taxon>
        <taxon>Gottschalkia</taxon>
    </lineage>
</organism>
<dbReference type="Pfam" id="PF20250">
    <property type="entry name" value="FapA_N"/>
    <property type="match status" value="1"/>
</dbReference>